<gene>
    <name evidence="3" type="ORF">GQ602_001902</name>
</gene>
<evidence type="ECO:0000313" key="3">
    <source>
        <dbReference type="EMBL" id="KAF4591603.1"/>
    </source>
</evidence>
<name>A0A8H4Q9C2_9HYPO</name>
<comment type="caution">
    <text evidence="3">The sequence shown here is derived from an EMBL/GenBank/DDBJ whole genome shotgun (WGS) entry which is preliminary data.</text>
</comment>
<feature type="compositionally biased region" description="Basic and acidic residues" evidence="2">
    <location>
        <begin position="461"/>
        <end position="474"/>
    </location>
</feature>
<evidence type="ECO:0000256" key="2">
    <source>
        <dbReference type="SAM" id="MobiDB-lite"/>
    </source>
</evidence>
<dbReference type="Proteomes" id="UP000562929">
    <property type="component" value="Unassembled WGS sequence"/>
</dbReference>
<feature type="compositionally biased region" description="Low complexity" evidence="2">
    <location>
        <begin position="445"/>
        <end position="458"/>
    </location>
</feature>
<sequence>MAQKRRLLQQDGVEDGPPPSYTKTTVMPPDGLSEPALQNPLRSARLSSDGTLSEAAASEGAQTAMTSVADADEDAERSLNVSEDSRDHGGGGDGDGEAYSSSDSGLDTASLYPISHYPRPSSPQGTVMQLYLDDPRNGLSDQAASTRSLWVPDLDYREIHGRRYCREYYMPNDEIEQLRLSLQHQVFLHLLGGDMTCVPLQDPKNILDVGTGTGEWPIRLAELFPDCEVVGTDISAIAETHSVPMNVFFEIEDAEDWDRPSDHYDLIHFRCMEGAFRDWRFIYDSAFDSLKPGGWIELIDFDSIESVKIWFTAFPEGSPIFNMAKDLEIAAEKTGRKRGIAHMDAQLLVESGFVDVQVTEHSIPMLVGEKSAGKLWLISCLDALEANCLRLLTQQMGWDPEACKQACEQAARDLASLAKDPEKAKGLLVKARTVTARKPLDATRSSDPSLSGRSRSPSADLADHVRLSCDEPAT</sequence>
<feature type="region of interest" description="Disordered" evidence="2">
    <location>
        <begin position="1"/>
        <end position="129"/>
    </location>
</feature>
<dbReference type="SUPFAM" id="SSF53335">
    <property type="entry name" value="S-adenosyl-L-methionine-dependent methyltransferases"/>
    <property type="match status" value="1"/>
</dbReference>
<reference evidence="3 4" key="1">
    <citation type="journal article" date="2020" name="G3 (Bethesda)">
        <title>Genetic Underpinnings of Host Manipulation by Ophiocordyceps as Revealed by Comparative Transcriptomics.</title>
        <authorList>
            <person name="Will I."/>
            <person name="Das B."/>
            <person name="Trinh T."/>
            <person name="Brachmann A."/>
            <person name="Ohm R.A."/>
            <person name="de Bekker C."/>
        </authorList>
    </citation>
    <scope>NUCLEOTIDE SEQUENCE [LARGE SCALE GENOMIC DNA]</scope>
    <source>
        <strain evidence="3 4">EC05</strain>
    </source>
</reference>
<keyword evidence="4" id="KW-1185">Reference proteome</keyword>
<dbReference type="OrthoDB" id="2013972at2759"/>
<evidence type="ECO:0008006" key="5">
    <source>
        <dbReference type="Google" id="ProtNLM"/>
    </source>
</evidence>
<feature type="region of interest" description="Disordered" evidence="2">
    <location>
        <begin position="438"/>
        <end position="474"/>
    </location>
</feature>
<dbReference type="CDD" id="cd02440">
    <property type="entry name" value="AdoMet_MTases"/>
    <property type="match status" value="1"/>
</dbReference>
<dbReference type="PANTHER" id="PTHR43591:SF105">
    <property type="entry name" value="METHYLTRANSFERASE DOMAIN-CONTAINING PROTEIN-RELATED"/>
    <property type="match status" value="1"/>
</dbReference>
<protein>
    <recommendedName>
        <fullName evidence="5">Methyltransferase domain-containing protein</fullName>
    </recommendedName>
</protein>
<proteinExistence type="inferred from homology"/>
<accession>A0A8H4Q9C2</accession>
<organism evidence="3 4">
    <name type="scientific">Ophiocordyceps camponoti-floridani</name>
    <dbReference type="NCBI Taxonomy" id="2030778"/>
    <lineage>
        <taxon>Eukaryota</taxon>
        <taxon>Fungi</taxon>
        <taxon>Dikarya</taxon>
        <taxon>Ascomycota</taxon>
        <taxon>Pezizomycotina</taxon>
        <taxon>Sordariomycetes</taxon>
        <taxon>Hypocreomycetidae</taxon>
        <taxon>Hypocreales</taxon>
        <taxon>Ophiocordycipitaceae</taxon>
        <taxon>Ophiocordyceps</taxon>
    </lineage>
</organism>
<dbReference type="InterPro" id="IPR029063">
    <property type="entry name" value="SAM-dependent_MTases_sf"/>
</dbReference>
<evidence type="ECO:0000313" key="4">
    <source>
        <dbReference type="Proteomes" id="UP000562929"/>
    </source>
</evidence>
<dbReference type="Gene3D" id="3.40.50.150">
    <property type="entry name" value="Vaccinia Virus protein VP39"/>
    <property type="match status" value="1"/>
</dbReference>
<dbReference type="EMBL" id="JAACLJ010000002">
    <property type="protein sequence ID" value="KAF4591603.1"/>
    <property type="molecule type" value="Genomic_DNA"/>
</dbReference>
<dbReference type="GO" id="GO:0008168">
    <property type="term" value="F:methyltransferase activity"/>
    <property type="evidence" value="ECO:0007669"/>
    <property type="project" value="TreeGrafter"/>
</dbReference>
<evidence type="ECO:0000256" key="1">
    <source>
        <dbReference type="ARBA" id="ARBA00038158"/>
    </source>
</evidence>
<dbReference type="AlphaFoldDB" id="A0A8H4Q9C2"/>
<dbReference type="Pfam" id="PF13489">
    <property type="entry name" value="Methyltransf_23"/>
    <property type="match status" value="1"/>
</dbReference>
<comment type="similarity">
    <text evidence="1">Belongs to the methyltransferase superfamily. LaeA methyltransferase family.</text>
</comment>
<dbReference type="PANTHER" id="PTHR43591">
    <property type="entry name" value="METHYLTRANSFERASE"/>
    <property type="match status" value="1"/>
</dbReference>